<feature type="non-terminal residue" evidence="1">
    <location>
        <position position="40"/>
    </location>
</feature>
<reference evidence="1" key="1">
    <citation type="submission" date="2021-06" db="EMBL/GenBank/DDBJ databases">
        <authorList>
            <person name="Kallberg Y."/>
            <person name="Tangrot J."/>
            <person name="Rosling A."/>
        </authorList>
    </citation>
    <scope>NUCLEOTIDE SEQUENCE</scope>
    <source>
        <strain evidence="1">87-6 pot B 2015</strain>
    </source>
</reference>
<gene>
    <name evidence="1" type="ORF">FMOSSE_LOCUS16046</name>
</gene>
<accession>A0A9N9IKA0</accession>
<comment type="caution">
    <text evidence="1">The sequence shown here is derived from an EMBL/GenBank/DDBJ whole genome shotgun (WGS) entry which is preliminary data.</text>
</comment>
<name>A0A9N9IKA0_FUNMO</name>
<protein>
    <submittedName>
        <fullName evidence="1">4483_t:CDS:1</fullName>
    </submittedName>
</protein>
<dbReference type="Proteomes" id="UP000789375">
    <property type="component" value="Unassembled WGS sequence"/>
</dbReference>
<feature type="non-terminal residue" evidence="1">
    <location>
        <position position="1"/>
    </location>
</feature>
<keyword evidence="2" id="KW-1185">Reference proteome</keyword>
<organism evidence="1 2">
    <name type="scientific">Funneliformis mosseae</name>
    <name type="common">Endomycorrhizal fungus</name>
    <name type="synonym">Glomus mosseae</name>
    <dbReference type="NCBI Taxonomy" id="27381"/>
    <lineage>
        <taxon>Eukaryota</taxon>
        <taxon>Fungi</taxon>
        <taxon>Fungi incertae sedis</taxon>
        <taxon>Mucoromycota</taxon>
        <taxon>Glomeromycotina</taxon>
        <taxon>Glomeromycetes</taxon>
        <taxon>Glomerales</taxon>
        <taxon>Glomeraceae</taxon>
        <taxon>Funneliformis</taxon>
    </lineage>
</organism>
<dbReference type="EMBL" id="CAJVPP010019926">
    <property type="protein sequence ID" value="CAG8739190.1"/>
    <property type="molecule type" value="Genomic_DNA"/>
</dbReference>
<sequence>LNTRSWICCFDFDLFPIYAIRVLDIERVVDVPCDVSLREM</sequence>
<evidence type="ECO:0000313" key="1">
    <source>
        <dbReference type="EMBL" id="CAG8739190.1"/>
    </source>
</evidence>
<evidence type="ECO:0000313" key="2">
    <source>
        <dbReference type="Proteomes" id="UP000789375"/>
    </source>
</evidence>
<dbReference type="AlphaFoldDB" id="A0A9N9IKA0"/>
<proteinExistence type="predicted"/>